<evidence type="ECO:0000313" key="2">
    <source>
        <dbReference type="EMBL" id="EHJ41328.1"/>
    </source>
</evidence>
<feature type="region of interest" description="Disordered" evidence="1">
    <location>
        <begin position="18"/>
        <end position="64"/>
    </location>
</feature>
<proteinExistence type="predicted"/>
<dbReference type="AlphaFoldDB" id="G6AW77"/>
<evidence type="ECO:0000256" key="1">
    <source>
        <dbReference type="SAM" id="MobiDB-lite"/>
    </source>
</evidence>
<protein>
    <submittedName>
        <fullName evidence="2">Uncharacterized protein</fullName>
    </submittedName>
</protein>
<reference evidence="2 3" key="1">
    <citation type="submission" date="2011-08" db="EMBL/GenBank/DDBJ databases">
        <authorList>
            <person name="Weinstock G."/>
            <person name="Sodergren E."/>
            <person name="Clifton S."/>
            <person name="Fulton L."/>
            <person name="Fulton B."/>
            <person name="Courtney L."/>
            <person name="Fronick C."/>
            <person name="Harrison M."/>
            <person name="Strong C."/>
            <person name="Farmer C."/>
            <person name="Delahaunty K."/>
            <person name="Markovic C."/>
            <person name="Hall O."/>
            <person name="Minx P."/>
            <person name="Tomlinson C."/>
            <person name="Mitreva M."/>
            <person name="Hou S."/>
            <person name="Chen J."/>
            <person name="Wollam A."/>
            <person name="Pepin K.H."/>
            <person name="Johnson M."/>
            <person name="Bhonagiri V."/>
            <person name="Zhang X."/>
            <person name="Suruliraj S."/>
            <person name="Warren W."/>
            <person name="Chinwalla A."/>
            <person name="Mardis E.R."/>
            <person name="Wilson R.K."/>
        </authorList>
    </citation>
    <scope>NUCLEOTIDE SEQUENCE [LARGE SCALE GENOMIC DNA]</scope>
    <source>
        <strain evidence="2 3">DSM 18206</strain>
    </source>
</reference>
<dbReference type="Proteomes" id="UP000004407">
    <property type="component" value="Unassembled WGS sequence"/>
</dbReference>
<evidence type="ECO:0000313" key="3">
    <source>
        <dbReference type="Proteomes" id="UP000004407"/>
    </source>
</evidence>
<name>G6AW77_9BACT</name>
<comment type="caution">
    <text evidence="2">The sequence shown here is derived from an EMBL/GenBank/DDBJ whole genome shotgun (WGS) entry which is preliminary data.</text>
</comment>
<dbReference type="HOGENOM" id="CLU_2864138_0_0_10"/>
<sequence>MVRYERWCYGEICQHLNTSTPQHHKSQHLNLTTSQHNKSQHLNTSTPQHHNITPVTTRNNKTNQ</sequence>
<organism evidence="2 3">
    <name type="scientific">Leyella stercorea DSM 18206</name>
    <dbReference type="NCBI Taxonomy" id="1002367"/>
    <lineage>
        <taxon>Bacteria</taxon>
        <taxon>Pseudomonadati</taxon>
        <taxon>Bacteroidota</taxon>
        <taxon>Bacteroidia</taxon>
        <taxon>Bacteroidales</taxon>
        <taxon>Prevotellaceae</taxon>
        <taxon>Leyella</taxon>
    </lineage>
</organism>
<accession>G6AW77</accession>
<gene>
    <name evidence="2" type="ORF">HMPREF0673_00875</name>
</gene>
<dbReference type="EMBL" id="AFZZ01000081">
    <property type="protein sequence ID" value="EHJ41328.1"/>
    <property type="molecule type" value="Genomic_DNA"/>
</dbReference>
<feature type="compositionally biased region" description="Polar residues" evidence="1">
    <location>
        <begin position="28"/>
        <end position="64"/>
    </location>
</feature>